<dbReference type="GO" id="GO:0005524">
    <property type="term" value="F:ATP binding"/>
    <property type="evidence" value="ECO:0007669"/>
    <property type="project" value="UniProtKB-KW"/>
</dbReference>
<evidence type="ECO:0000256" key="1">
    <source>
        <dbReference type="ARBA" id="ARBA00022840"/>
    </source>
</evidence>
<dbReference type="Gene3D" id="1.10.20.60">
    <property type="entry name" value="Glu-tRNAGln amidotransferase C subunit, N-terminal domain"/>
    <property type="match status" value="1"/>
</dbReference>
<dbReference type="SUPFAM" id="SSF141000">
    <property type="entry name" value="Glu-tRNAGln amidotransferase C subunit"/>
    <property type="match status" value="1"/>
</dbReference>
<comment type="similarity">
    <text evidence="2">Belongs to the GatC family.</text>
</comment>
<dbReference type="EC" id="6.3.5.-" evidence="2"/>
<comment type="function">
    <text evidence="2">Allows the formation of correctly charged Asn-tRNA(Asn) or Gln-tRNA(Gln) through the transamidation of misacylated Asp-tRNA(Asn) or Glu-tRNA(Gln) in organisms which lack either or both of asparaginyl-tRNA or glutaminyl-tRNA synthetases. The reaction takes place in the presence of glutamine and ATP through an activated phospho-Asp-tRNA(Asn) or phospho-Glu-tRNA(Gln).</text>
</comment>
<dbReference type="GO" id="GO:0006412">
    <property type="term" value="P:translation"/>
    <property type="evidence" value="ECO:0007669"/>
    <property type="project" value="UniProtKB-UniRule"/>
</dbReference>
<keyword evidence="4" id="KW-1185">Reference proteome</keyword>
<gene>
    <name evidence="2" type="primary">gatC</name>
    <name evidence="3" type="ORF">C3Y92_07865</name>
</gene>
<evidence type="ECO:0000256" key="2">
    <source>
        <dbReference type="HAMAP-Rule" id="MF_00122"/>
    </source>
</evidence>
<keyword evidence="2" id="KW-0648">Protein biosynthesis</keyword>
<accession>A0A4P6I0B9</accession>
<dbReference type="PANTHER" id="PTHR15004:SF0">
    <property type="entry name" value="GLUTAMYL-TRNA(GLN) AMIDOTRANSFERASE SUBUNIT C, MITOCHONDRIAL"/>
    <property type="match status" value="1"/>
</dbReference>
<evidence type="ECO:0000313" key="4">
    <source>
        <dbReference type="Proteomes" id="UP000293296"/>
    </source>
</evidence>
<dbReference type="HAMAP" id="MF_00122">
    <property type="entry name" value="GatC"/>
    <property type="match status" value="1"/>
</dbReference>
<keyword evidence="3" id="KW-0808">Transferase</keyword>
<dbReference type="EMBL" id="CP026538">
    <property type="protein sequence ID" value="QAZ67149.1"/>
    <property type="molecule type" value="Genomic_DNA"/>
</dbReference>
<comment type="catalytic activity">
    <reaction evidence="2">
        <text>L-glutamyl-tRNA(Gln) + L-glutamine + ATP + H2O = L-glutaminyl-tRNA(Gln) + L-glutamate + ADP + phosphate + H(+)</text>
        <dbReference type="Rhea" id="RHEA:17521"/>
        <dbReference type="Rhea" id="RHEA-COMP:9681"/>
        <dbReference type="Rhea" id="RHEA-COMP:9684"/>
        <dbReference type="ChEBI" id="CHEBI:15377"/>
        <dbReference type="ChEBI" id="CHEBI:15378"/>
        <dbReference type="ChEBI" id="CHEBI:29985"/>
        <dbReference type="ChEBI" id="CHEBI:30616"/>
        <dbReference type="ChEBI" id="CHEBI:43474"/>
        <dbReference type="ChEBI" id="CHEBI:58359"/>
        <dbReference type="ChEBI" id="CHEBI:78520"/>
        <dbReference type="ChEBI" id="CHEBI:78521"/>
        <dbReference type="ChEBI" id="CHEBI:456216"/>
    </reaction>
</comment>
<dbReference type="NCBIfam" id="TIGR00135">
    <property type="entry name" value="gatC"/>
    <property type="match status" value="1"/>
</dbReference>
<dbReference type="PANTHER" id="PTHR15004">
    <property type="entry name" value="GLUTAMYL-TRNA(GLN) AMIDOTRANSFERASE SUBUNIT C, MITOCHONDRIAL"/>
    <property type="match status" value="1"/>
</dbReference>
<keyword evidence="1 2" id="KW-0067">ATP-binding</keyword>
<comment type="subunit">
    <text evidence="2">Heterotrimer of A, B and C subunits.</text>
</comment>
<dbReference type="GO" id="GO:0050566">
    <property type="term" value="F:asparaginyl-tRNA synthase (glutamine-hydrolyzing) activity"/>
    <property type="evidence" value="ECO:0007669"/>
    <property type="project" value="RHEA"/>
</dbReference>
<dbReference type="Proteomes" id="UP000293296">
    <property type="component" value="Chromosome"/>
</dbReference>
<dbReference type="Pfam" id="PF02686">
    <property type="entry name" value="GatC"/>
    <property type="match status" value="1"/>
</dbReference>
<dbReference type="GO" id="GO:0016740">
    <property type="term" value="F:transferase activity"/>
    <property type="evidence" value="ECO:0007669"/>
    <property type="project" value="UniProtKB-KW"/>
</dbReference>
<organism evidence="3 4">
    <name type="scientific">Solidesulfovibrio carbinolicus</name>
    <dbReference type="NCBI Taxonomy" id="296842"/>
    <lineage>
        <taxon>Bacteria</taxon>
        <taxon>Pseudomonadati</taxon>
        <taxon>Thermodesulfobacteriota</taxon>
        <taxon>Desulfovibrionia</taxon>
        <taxon>Desulfovibrionales</taxon>
        <taxon>Desulfovibrionaceae</taxon>
        <taxon>Solidesulfovibrio</taxon>
    </lineage>
</organism>
<dbReference type="InterPro" id="IPR036113">
    <property type="entry name" value="Asp/Glu-ADT_sf_sub_c"/>
</dbReference>
<dbReference type="OrthoDB" id="9813938at2"/>
<dbReference type="GO" id="GO:0006450">
    <property type="term" value="P:regulation of translational fidelity"/>
    <property type="evidence" value="ECO:0007669"/>
    <property type="project" value="InterPro"/>
</dbReference>
<name>A0A4P6I0B9_9BACT</name>
<keyword evidence="2" id="KW-0547">Nucleotide-binding</keyword>
<dbReference type="KEGG" id="dcb:C3Y92_07865"/>
<reference evidence="3 4" key="1">
    <citation type="submission" date="2018-02" db="EMBL/GenBank/DDBJ databases">
        <title>Genome sequence of Desulfovibrio carbinolicus DSM 3852.</title>
        <authorList>
            <person name="Wilbanks E."/>
            <person name="Skennerton C.T."/>
            <person name="Orphan V.J."/>
        </authorList>
    </citation>
    <scope>NUCLEOTIDE SEQUENCE [LARGE SCALE GENOMIC DNA]</scope>
    <source>
        <strain evidence="3 4">DSM 3852</strain>
    </source>
</reference>
<evidence type="ECO:0000313" key="3">
    <source>
        <dbReference type="EMBL" id="QAZ67149.1"/>
    </source>
</evidence>
<protein>
    <recommendedName>
        <fullName evidence="2">Aspartyl/glutamyl-tRNA(Asn/Gln) amidotransferase subunit C</fullName>
        <shortName evidence="2">Asp/Glu-ADT subunit C</shortName>
        <ecNumber evidence="2">6.3.5.-</ecNumber>
    </recommendedName>
</protein>
<proteinExistence type="inferred from homology"/>
<dbReference type="InterPro" id="IPR003837">
    <property type="entry name" value="GatC"/>
</dbReference>
<dbReference type="GO" id="GO:0050567">
    <property type="term" value="F:glutaminyl-tRNA synthase (glutamine-hydrolyzing) activity"/>
    <property type="evidence" value="ECO:0007669"/>
    <property type="project" value="UniProtKB-UniRule"/>
</dbReference>
<dbReference type="RefSeq" id="WP_129351436.1">
    <property type="nucleotide sequence ID" value="NZ_CP026538.1"/>
</dbReference>
<keyword evidence="2" id="KW-0436">Ligase</keyword>
<sequence length="94" mass="10206">MHISSEDAAKVAKLARLRLDDDKLERFAGQMDGILAYMETLGSVDTAGVEPLYSPVTHETPMRDDVAAKACSRDQILANAPATDGQFFIVPKIV</sequence>
<dbReference type="AlphaFoldDB" id="A0A4P6I0B9"/>
<comment type="catalytic activity">
    <reaction evidence="2">
        <text>L-aspartyl-tRNA(Asn) + L-glutamine + ATP + H2O = L-asparaginyl-tRNA(Asn) + L-glutamate + ADP + phosphate + 2 H(+)</text>
        <dbReference type="Rhea" id="RHEA:14513"/>
        <dbReference type="Rhea" id="RHEA-COMP:9674"/>
        <dbReference type="Rhea" id="RHEA-COMP:9677"/>
        <dbReference type="ChEBI" id="CHEBI:15377"/>
        <dbReference type="ChEBI" id="CHEBI:15378"/>
        <dbReference type="ChEBI" id="CHEBI:29985"/>
        <dbReference type="ChEBI" id="CHEBI:30616"/>
        <dbReference type="ChEBI" id="CHEBI:43474"/>
        <dbReference type="ChEBI" id="CHEBI:58359"/>
        <dbReference type="ChEBI" id="CHEBI:78515"/>
        <dbReference type="ChEBI" id="CHEBI:78516"/>
        <dbReference type="ChEBI" id="CHEBI:456216"/>
    </reaction>
</comment>
<dbReference type="GO" id="GO:0070681">
    <property type="term" value="P:glutaminyl-tRNAGln biosynthesis via transamidation"/>
    <property type="evidence" value="ECO:0007669"/>
    <property type="project" value="TreeGrafter"/>
</dbReference>